<dbReference type="InterPro" id="IPR058525">
    <property type="entry name" value="DUF8212"/>
</dbReference>
<gene>
    <name evidence="2" type="ORF">K469DRAFT_613409</name>
</gene>
<dbReference type="Pfam" id="PF26640">
    <property type="entry name" value="DUF8212"/>
    <property type="match status" value="1"/>
</dbReference>
<sequence>MERERAFLRLQQEIIQNSDDQTIFCWDAQVPALNSPGFDICGLLAPSPREFRFSYDYVLDKSFQAAEPYSMTNTGMRITGPLHQIGSDYRLVLRC</sequence>
<name>A0A6A6DAT8_9PEZI</name>
<evidence type="ECO:0000313" key="2">
    <source>
        <dbReference type="EMBL" id="KAF2174756.1"/>
    </source>
</evidence>
<accession>A0A6A6DAT8</accession>
<dbReference type="OrthoDB" id="3787959at2759"/>
<protein>
    <recommendedName>
        <fullName evidence="1">DUF8212 domain-containing protein</fullName>
    </recommendedName>
</protein>
<keyword evidence="3" id="KW-1185">Reference proteome</keyword>
<reference evidence="2" key="1">
    <citation type="journal article" date="2020" name="Stud. Mycol.">
        <title>101 Dothideomycetes genomes: a test case for predicting lifestyles and emergence of pathogens.</title>
        <authorList>
            <person name="Haridas S."/>
            <person name="Albert R."/>
            <person name="Binder M."/>
            <person name="Bloem J."/>
            <person name="Labutti K."/>
            <person name="Salamov A."/>
            <person name="Andreopoulos B."/>
            <person name="Baker S."/>
            <person name="Barry K."/>
            <person name="Bills G."/>
            <person name="Bluhm B."/>
            <person name="Cannon C."/>
            <person name="Castanera R."/>
            <person name="Culley D."/>
            <person name="Daum C."/>
            <person name="Ezra D."/>
            <person name="Gonzalez J."/>
            <person name="Henrissat B."/>
            <person name="Kuo A."/>
            <person name="Liang C."/>
            <person name="Lipzen A."/>
            <person name="Lutzoni F."/>
            <person name="Magnuson J."/>
            <person name="Mondo S."/>
            <person name="Nolan M."/>
            <person name="Ohm R."/>
            <person name="Pangilinan J."/>
            <person name="Park H.-J."/>
            <person name="Ramirez L."/>
            <person name="Alfaro M."/>
            <person name="Sun H."/>
            <person name="Tritt A."/>
            <person name="Yoshinaga Y."/>
            <person name="Zwiers L.-H."/>
            <person name="Turgeon B."/>
            <person name="Goodwin S."/>
            <person name="Spatafora J."/>
            <person name="Crous P."/>
            <person name="Grigoriev I."/>
        </authorList>
    </citation>
    <scope>NUCLEOTIDE SEQUENCE</scope>
    <source>
        <strain evidence="2">CBS 207.26</strain>
    </source>
</reference>
<dbReference type="PANTHER" id="PTHR10622">
    <property type="entry name" value="HET DOMAIN-CONTAINING PROTEIN"/>
    <property type="match status" value="1"/>
</dbReference>
<dbReference type="PANTHER" id="PTHR10622:SF10">
    <property type="entry name" value="HET DOMAIN-CONTAINING PROTEIN"/>
    <property type="match status" value="1"/>
</dbReference>
<dbReference type="Proteomes" id="UP000800200">
    <property type="component" value="Unassembled WGS sequence"/>
</dbReference>
<feature type="domain" description="DUF8212" evidence="1">
    <location>
        <begin position="5"/>
        <end position="75"/>
    </location>
</feature>
<proteinExistence type="predicted"/>
<evidence type="ECO:0000259" key="1">
    <source>
        <dbReference type="Pfam" id="PF26640"/>
    </source>
</evidence>
<organism evidence="2 3">
    <name type="scientific">Zopfia rhizophila CBS 207.26</name>
    <dbReference type="NCBI Taxonomy" id="1314779"/>
    <lineage>
        <taxon>Eukaryota</taxon>
        <taxon>Fungi</taxon>
        <taxon>Dikarya</taxon>
        <taxon>Ascomycota</taxon>
        <taxon>Pezizomycotina</taxon>
        <taxon>Dothideomycetes</taxon>
        <taxon>Dothideomycetes incertae sedis</taxon>
        <taxon>Zopfiaceae</taxon>
        <taxon>Zopfia</taxon>
    </lineage>
</organism>
<dbReference type="EMBL" id="ML994778">
    <property type="protein sequence ID" value="KAF2174756.1"/>
    <property type="molecule type" value="Genomic_DNA"/>
</dbReference>
<feature type="non-terminal residue" evidence="2">
    <location>
        <position position="95"/>
    </location>
</feature>
<dbReference type="AlphaFoldDB" id="A0A6A6DAT8"/>
<evidence type="ECO:0000313" key="3">
    <source>
        <dbReference type="Proteomes" id="UP000800200"/>
    </source>
</evidence>